<dbReference type="InterPro" id="IPR050331">
    <property type="entry name" value="Zinc_finger"/>
</dbReference>
<dbReference type="HOGENOM" id="CLU_038168_0_0_1"/>
<dbReference type="OrthoDB" id="6077919at2759"/>
<evidence type="ECO:0000256" key="4">
    <source>
        <dbReference type="ARBA" id="ARBA00022771"/>
    </source>
</evidence>
<feature type="region of interest" description="Disordered" evidence="7">
    <location>
        <begin position="188"/>
        <end position="224"/>
    </location>
</feature>
<dbReference type="PANTHER" id="PTHR16515">
    <property type="entry name" value="PR DOMAIN ZINC FINGER PROTEIN"/>
    <property type="match status" value="1"/>
</dbReference>
<comment type="subcellular location">
    <subcellularLocation>
        <location evidence="1">Nucleus</location>
    </subcellularLocation>
</comment>
<sequence>MRQCMSCNLVLQNSQTYLDHIKPGPLRQCSTCELIFEVQCEFELHQLVEHPKRKAIGSAAMTKESPLPNPAVTAREQGFRYIPLDEHMETHTLGNPTVETAETQTSQFPTDPRHMDDLLLGNLVDGSPIPAPSGTASKGIPMALSGPPEGDLLDLSPPNEESGTLSKAISNFQDVLKNRPALERTVVKDTPSQTQEVQLKKRVPVTSPATSSGSPHPATITPESSELIKTPLQIRPVPEAQQQPNVQTSGILCFECGATFTNILALHQHQMVSKHNYCHWCLGFFADRSVLQKHKEQVHNFRCTSCNAAHFNLEDLITHQRLKAHCYCKACNSYFLDLKSHQQHMATFHDNSRHGPSRAEPAGALKPKAPPAKEYSGTAAGTSAEREP</sequence>
<evidence type="ECO:0000256" key="7">
    <source>
        <dbReference type="SAM" id="MobiDB-lite"/>
    </source>
</evidence>
<dbReference type="SMART" id="SM00355">
    <property type="entry name" value="ZnF_C2H2"/>
    <property type="match status" value="5"/>
</dbReference>
<dbReference type="PROSITE" id="PS00028">
    <property type="entry name" value="ZINC_FINGER_C2H2_1"/>
    <property type="match status" value="3"/>
</dbReference>
<protein>
    <recommendedName>
        <fullName evidence="8">C2H2-type domain-containing protein</fullName>
    </recommendedName>
</protein>
<accession>C4JQ24</accession>
<evidence type="ECO:0000256" key="5">
    <source>
        <dbReference type="ARBA" id="ARBA00022833"/>
    </source>
</evidence>
<keyword evidence="2" id="KW-0479">Metal-binding</keyword>
<dbReference type="InterPro" id="IPR013087">
    <property type="entry name" value="Znf_C2H2_type"/>
</dbReference>
<dbReference type="GeneID" id="8442739"/>
<dbReference type="VEuPathDB" id="FungiDB:UREG_03257"/>
<dbReference type="eggNOG" id="KOG1721">
    <property type="taxonomic scope" value="Eukaryota"/>
</dbReference>
<dbReference type="GO" id="GO:0008270">
    <property type="term" value="F:zinc ion binding"/>
    <property type="evidence" value="ECO:0007669"/>
    <property type="project" value="UniProtKB-KW"/>
</dbReference>
<keyword evidence="10" id="KW-1185">Reference proteome</keyword>
<feature type="domain" description="C2H2-type" evidence="8">
    <location>
        <begin position="29"/>
        <end position="50"/>
    </location>
</feature>
<dbReference type="InParanoid" id="C4JQ24"/>
<dbReference type="KEGG" id="ure:UREG_03257"/>
<keyword evidence="3" id="KW-0677">Repeat</keyword>
<keyword evidence="4" id="KW-0863">Zinc-finger</keyword>
<name>C4JQ24_UNCRE</name>
<gene>
    <name evidence="9" type="ORF">UREG_03257</name>
</gene>
<dbReference type="AlphaFoldDB" id="C4JQ24"/>
<dbReference type="RefSeq" id="XP_002543740.1">
    <property type="nucleotide sequence ID" value="XM_002543694.1"/>
</dbReference>
<keyword evidence="6" id="KW-0539">Nucleus</keyword>
<dbReference type="OMA" id="NNTAMAK"/>
<evidence type="ECO:0000313" key="9">
    <source>
        <dbReference type="EMBL" id="EEP78411.1"/>
    </source>
</evidence>
<organism evidence="9 10">
    <name type="scientific">Uncinocarpus reesii (strain UAMH 1704)</name>
    <dbReference type="NCBI Taxonomy" id="336963"/>
    <lineage>
        <taxon>Eukaryota</taxon>
        <taxon>Fungi</taxon>
        <taxon>Dikarya</taxon>
        <taxon>Ascomycota</taxon>
        <taxon>Pezizomycotina</taxon>
        <taxon>Eurotiomycetes</taxon>
        <taxon>Eurotiomycetidae</taxon>
        <taxon>Onygenales</taxon>
        <taxon>Onygenaceae</taxon>
        <taxon>Uncinocarpus</taxon>
    </lineage>
</organism>
<evidence type="ECO:0000256" key="3">
    <source>
        <dbReference type="ARBA" id="ARBA00022737"/>
    </source>
</evidence>
<reference evidence="10" key="1">
    <citation type="journal article" date="2009" name="Genome Res.">
        <title>Comparative genomic analyses of the human fungal pathogens Coccidioides and their relatives.</title>
        <authorList>
            <person name="Sharpton T.J."/>
            <person name="Stajich J.E."/>
            <person name="Rounsley S.D."/>
            <person name="Gardner M.J."/>
            <person name="Wortman J.R."/>
            <person name="Jordar V.S."/>
            <person name="Maiti R."/>
            <person name="Kodira C.D."/>
            <person name="Neafsey D.E."/>
            <person name="Zeng Q."/>
            <person name="Hung C.-Y."/>
            <person name="McMahan C."/>
            <person name="Muszewska A."/>
            <person name="Grynberg M."/>
            <person name="Mandel M.A."/>
            <person name="Kellner E.M."/>
            <person name="Barker B.M."/>
            <person name="Galgiani J.N."/>
            <person name="Orbach M.J."/>
            <person name="Kirkland T.N."/>
            <person name="Cole G.T."/>
            <person name="Henn M.R."/>
            <person name="Birren B.W."/>
            <person name="Taylor J.W."/>
        </authorList>
    </citation>
    <scope>NUCLEOTIDE SEQUENCE [LARGE SCALE GENOMIC DNA]</scope>
    <source>
        <strain evidence="10">UAMH 1704</strain>
    </source>
</reference>
<proteinExistence type="predicted"/>
<feature type="region of interest" description="Disordered" evidence="7">
    <location>
        <begin position="145"/>
        <end position="165"/>
    </location>
</feature>
<dbReference type="EMBL" id="CH476616">
    <property type="protein sequence ID" value="EEP78411.1"/>
    <property type="molecule type" value="Genomic_DNA"/>
</dbReference>
<dbReference type="Proteomes" id="UP000002058">
    <property type="component" value="Unassembled WGS sequence"/>
</dbReference>
<dbReference type="PANTHER" id="PTHR16515:SF49">
    <property type="entry name" value="GASTRULA ZINC FINGER PROTEIN XLCGF49.1-LIKE-RELATED"/>
    <property type="match status" value="1"/>
</dbReference>
<feature type="domain" description="C2H2-type" evidence="8">
    <location>
        <begin position="253"/>
        <end position="275"/>
    </location>
</feature>
<keyword evidence="5" id="KW-0862">Zinc</keyword>
<evidence type="ECO:0000313" key="10">
    <source>
        <dbReference type="Proteomes" id="UP000002058"/>
    </source>
</evidence>
<evidence type="ECO:0000256" key="6">
    <source>
        <dbReference type="ARBA" id="ARBA00023242"/>
    </source>
</evidence>
<feature type="region of interest" description="Disordered" evidence="7">
    <location>
        <begin position="346"/>
        <end position="388"/>
    </location>
</feature>
<dbReference type="GO" id="GO:0005634">
    <property type="term" value="C:nucleus"/>
    <property type="evidence" value="ECO:0007669"/>
    <property type="project" value="UniProtKB-SubCell"/>
</dbReference>
<evidence type="ECO:0000256" key="2">
    <source>
        <dbReference type="ARBA" id="ARBA00022723"/>
    </source>
</evidence>
<dbReference type="GO" id="GO:0010468">
    <property type="term" value="P:regulation of gene expression"/>
    <property type="evidence" value="ECO:0007669"/>
    <property type="project" value="TreeGrafter"/>
</dbReference>
<feature type="domain" description="C2H2-type" evidence="8">
    <location>
        <begin position="278"/>
        <end position="299"/>
    </location>
</feature>
<evidence type="ECO:0000256" key="1">
    <source>
        <dbReference type="ARBA" id="ARBA00004123"/>
    </source>
</evidence>
<evidence type="ECO:0000259" key="8">
    <source>
        <dbReference type="PROSITE" id="PS00028"/>
    </source>
</evidence>